<evidence type="ECO:0008006" key="4">
    <source>
        <dbReference type="Google" id="ProtNLM"/>
    </source>
</evidence>
<sequence>MDEQTNDQVQAVRQDVEDLKDQLAKILELLTTGRGKSVTGASSQVEVNLNQYNIDMASDRLDLQRMEKKNVETFKEYAQRWRELASQVQPPLTNKELTAMFINTLWVPYYDRMVGSASTNFSDIITIGERIEFGVKNGRIFDPVSETRRMMTPKKKEGEVHELSSIKE</sequence>
<reference evidence="2 3" key="1">
    <citation type="submission" date="2019-08" db="EMBL/GenBank/DDBJ databases">
        <title>Draft genome sequences of two oriental melons (Cucumis melo L. var makuwa).</title>
        <authorList>
            <person name="Kwon S.-Y."/>
        </authorList>
    </citation>
    <scope>NUCLEOTIDE SEQUENCE [LARGE SCALE GENOMIC DNA]</scope>
    <source>
        <strain evidence="3">cv. Chang Bougi</strain>
        <tissue evidence="2">Leaf</tissue>
    </source>
</reference>
<accession>A0A5D3C3K5</accession>
<dbReference type="PANTHER" id="PTHR32108:SF9">
    <property type="entry name" value="REVERSE TRANSCRIPTASE RNASE H-LIKE DOMAIN-CONTAINING PROTEIN"/>
    <property type="match status" value="1"/>
</dbReference>
<protein>
    <recommendedName>
        <fullName evidence="4">Gag-pro-like protein</fullName>
    </recommendedName>
</protein>
<dbReference type="PANTHER" id="PTHR32108">
    <property type="entry name" value="DNA-DIRECTED RNA POLYMERASE SUBUNIT ALPHA"/>
    <property type="match status" value="1"/>
</dbReference>
<dbReference type="Proteomes" id="UP000321947">
    <property type="component" value="Unassembled WGS sequence"/>
</dbReference>
<proteinExistence type="predicted"/>
<name>A0A5D3C3K5_CUCMM</name>
<dbReference type="AlphaFoldDB" id="A0A5D3C3K5"/>
<evidence type="ECO:0000256" key="1">
    <source>
        <dbReference type="SAM" id="Coils"/>
    </source>
</evidence>
<dbReference type="EMBL" id="SSTD01013776">
    <property type="protein sequence ID" value="TYK05802.1"/>
    <property type="molecule type" value="Genomic_DNA"/>
</dbReference>
<evidence type="ECO:0000313" key="2">
    <source>
        <dbReference type="EMBL" id="TYK05802.1"/>
    </source>
</evidence>
<comment type="caution">
    <text evidence="2">The sequence shown here is derived from an EMBL/GenBank/DDBJ whole genome shotgun (WGS) entry which is preliminary data.</text>
</comment>
<keyword evidence="1" id="KW-0175">Coiled coil</keyword>
<feature type="coiled-coil region" evidence="1">
    <location>
        <begin position="2"/>
        <end position="69"/>
    </location>
</feature>
<gene>
    <name evidence="2" type="ORF">E5676_scaffold98G003080</name>
</gene>
<organism evidence="2 3">
    <name type="scientific">Cucumis melo var. makuwa</name>
    <name type="common">Oriental melon</name>
    <dbReference type="NCBI Taxonomy" id="1194695"/>
    <lineage>
        <taxon>Eukaryota</taxon>
        <taxon>Viridiplantae</taxon>
        <taxon>Streptophyta</taxon>
        <taxon>Embryophyta</taxon>
        <taxon>Tracheophyta</taxon>
        <taxon>Spermatophyta</taxon>
        <taxon>Magnoliopsida</taxon>
        <taxon>eudicotyledons</taxon>
        <taxon>Gunneridae</taxon>
        <taxon>Pentapetalae</taxon>
        <taxon>rosids</taxon>
        <taxon>fabids</taxon>
        <taxon>Cucurbitales</taxon>
        <taxon>Cucurbitaceae</taxon>
        <taxon>Benincaseae</taxon>
        <taxon>Cucumis</taxon>
    </lineage>
</organism>
<evidence type="ECO:0000313" key="3">
    <source>
        <dbReference type="Proteomes" id="UP000321947"/>
    </source>
</evidence>